<dbReference type="InterPro" id="IPR024760">
    <property type="entry name" value="HTH_dom_conjug_TS-like"/>
</dbReference>
<protein>
    <recommendedName>
        <fullName evidence="1">Helix-turn-helix conjugative transposon-like domain-containing protein</fullName>
    </recommendedName>
</protein>
<dbReference type="AlphaFoldDB" id="A0A511V0C6"/>
<organism evidence="2 3">
    <name type="scientific">Cerasibacillus quisquiliarum</name>
    <dbReference type="NCBI Taxonomy" id="227865"/>
    <lineage>
        <taxon>Bacteria</taxon>
        <taxon>Bacillati</taxon>
        <taxon>Bacillota</taxon>
        <taxon>Bacilli</taxon>
        <taxon>Bacillales</taxon>
        <taxon>Bacillaceae</taxon>
        <taxon>Cerasibacillus</taxon>
    </lineage>
</organism>
<evidence type="ECO:0000313" key="3">
    <source>
        <dbReference type="Proteomes" id="UP000321491"/>
    </source>
</evidence>
<dbReference type="RefSeq" id="WP_146938706.1">
    <property type="nucleotide sequence ID" value="NZ_BJXW01000039.1"/>
</dbReference>
<dbReference type="NCBIfam" id="NF010682">
    <property type="entry name" value="PRK14082.1"/>
    <property type="match status" value="1"/>
</dbReference>
<name>A0A511V0C6_9BACI</name>
<dbReference type="OrthoDB" id="2658921at2"/>
<dbReference type="Proteomes" id="UP000321491">
    <property type="component" value="Unassembled WGS sequence"/>
</dbReference>
<gene>
    <name evidence="2" type="ORF">CQU01_25940</name>
</gene>
<evidence type="ECO:0000259" key="1">
    <source>
        <dbReference type="Pfam" id="PF12645"/>
    </source>
</evidence>
<evidence type="ECO:0000313" key="2">
    <source>
        <dbReference type="EMBL" id="GEN32356.1"/>
    </source>
</evidence>
<keyword evidence="3" id="KW-1185">Reference proteome</keyword>
<accession>A0A511V0C6</accession>
<feature type="domain" description="Helix-turn-helix conjugative transposon-like" evidence="1">
    <location>
        <begin position="11"/>
        <end position="53"/>
    </location>
</feature>
<reference evidence="2 3" key="1">
    <citation type="submission" date="2019-07" db="EMBL/GenBank/DDBJ databases">
        <title>Whole genome shotgun sequence of Cerasibacillus quisquiliarum NBRC 102429.</title>
        <authorList>
            <person name="Hosoyama A."/>
            <person name="Uohara A."/>
            <person name="Ohji S."/>
            <person name="Ichikawa N."/>
        </authorList>
    </citation>
    <scope>NUCLEOTIDE SEQUENCE [LARGE SCALE GENOMIC DNA]</scope>
    <source>
        <strain evidence="2 3">NBRC 102429</strain>
    </source>
</reference>
<sequence length="66" mass="8006">MKNKQKIHNEVELIIEKFGPKIKNSLKNTHFQEREDLEQEIKLKIIEKLTDFKVKEVPSFWEIINK</sequence>
<dbReference type="Pfam" id="PF12645">
    <property type="entry name" value="HTH_16"/>
    <property type="match status" value="1"/>
</dbReference>
<proteinExistence type="predicted"/>
<dbReference type="EMBL" id="BJXW01000039">
    <property type="protein sequence ID" value="GEN32356.1"/>
    <property type="molecule type" value="Genomic_DNA"/>
</dbReference>
<comment type="caution">
    <text evidence="2">The sequence shown here is derived from an EMBL/GenBank/DDBJ whole genome shotgun (WGS) entry which is preliminary data.</text>
</comment>